<accession>R4KAW0</accession>
<dbReference type="STRING" id="767817.Desgi_0089"/>
<gene>
    <name evidence="1" type="ORF">Desgi_0089</name>
</gene>
<name>R4KAW0_9FIRM</name>
<dbReference type="HOGENOM" id="CLU_2449821_0_0_9"/>
<dbReference type="eggNOG" id="ENOG5033IIW">
    <property type="taxonomic scope" value="Bacteria"/>
</dbReference>
<protein>
    <recommendedName>
        <fullName evidence="3">Transposase</fullName>
    </recommendedName>
</protein>
<reference evidence="1 2" key="1">
    <citation type="submission" date="2012-01" db="EMBL/GenBank/DDBJ databases">
        <title>Complete sequence of Desulfotomaculum gibsoniae DSM 7213.</title>
        <authorList>
            <consortium name="US DOE Joint Genome Institute"/>
            <person name="Lucas S."/>
            <person name="Han J."/>
            <person name="Lapidus A."/>
            <person name="Cheng J.-F."/>
            <person name="Goodwin L."/>
            <person name="Pitluck S."/>
            <person name="Peters L."/>
            <person name="Ovchinnikova G."/>
            <person name="Teshima H."/>
            <person name="Detter J.C."/>
            <person name="Han C."/>
            <person name="Tapia R."/>
            <person name="Land M."/>
            <person name="Hauser L."/>
            <person name="Kyrpides N."/>
            <person name="Ivanova N."/>
            <person name="Pagani I."/>
            <person name="Parshina S."/>
            <person name="Plugge C."/>
            <person name="Muyzer G."/>
            <person name="Kuever J."/>
            <person name="Ivanova A."/>
            <person name="Nazina T."/>
            <person name="Klenk H.-P."/>
            <person name="Brambilla E."/>
            <person name="Spring S."/>
            <person name="Stams A.F."/>
            <person name="Woyke T."/>
        </authorList>
    </citation>
    <scope>NUCLEOTIDE SEQUENCE [LARGE SCALE GENOMIC DNA]</scope>
    <source>
        <strain evidence="1 2">DSM 7213</strain>
    </source>
</reference>
<evidence type="ECO:0000313" key="2">
    <source>
        <dbReference type="Proteomes" id="UP000013520"/>
    </source>
</evidence>
<dbReference type="AlphaFoldDB" id="R4KAW0"/>
<dbReference type="EMBL" id="CP003273">
    <property type="protein sequence ID" value="AGK99703.1"/>
    <property type="molecule type" value="Genomic_DNA"/>
</dbReference>
<organism evidence="1 2">
    <name type="scientific">Desulfoscipio gibsoniae DSM 7213</name>
    <dbReference type="NCBI Taxonomy" id="767817"/>
    <lineage>
        <taxon>Bacteria</taxon>
        <taxon>Bacillati</taxon>
        <taxon>Bacillota</taxon>
        <taxon>Clostridia</taxon>
        <taxon>Eubacteriales</taxon>
        <taxon>Desulfallaceae</taxon>
        <taxon>Desulfoscipio</taxon>
    </lineage>
</organism>
<evidence type="ECO:0008006" key="3">
    <source>
        <dbReference type="Google" id="ProtNLM"/>
    </source>
</evidence>
<dbReference type="OrthoDB" id="1808615at2"/>
<dbReference type="KEGG" id="dgi:Desgi_0089"/>
<keyword evidence="2" id="KW-1185">Reference proteome</keyword>
<proteinExistence type="predicted"/>
<dbReference type="RefSeq" id="WP_006523163.1">
    <property type="nucleotide sequence ID" value="NC_021184.1"/>
</dbReference>
<evidence type="ECO:0000313" key="1">
    <source>
        <dbReference type="EMBL" id="AGK99703.1"/>
    </source>
</evidence>
<sequence length="86" mass="9825">MKAIKINTEKLSQKYRTNVPGLIRAWKKGTSDLEISYRTGINLATLSQIRCDLELAHRRDRLAQKQASSEGEQLPVKHHILLSPFL</sequence>
<dbReference type="Proteomes" id="UP000013520">
    <property type="component" value="Chromosome"/>
</dbReference>